<dbReference type="Proteomes" id="UP000254924">
    <property type="component" value="Unassembled WGS sequence"/>
</dbReference>
<keyword evidence="3" id="KW-1185">Reference proteome</keyword>
<protein>
    <submittedName>
        <fullName evidence="2">PTS transporter</fullName>
    </submittedName>
</protein>
<sequence length="173" mass="20857">MHKKNVRETHSQKSRETLKKETALKNSFFNRYMLFRYSLALFFFSNVYWLIILWTQVSFYIIFPITLLIFIVWSYAEQFRMYGTKNVYLTITRGTLYFQGIVQLLLFLMIVTTNQFSTLFPIFADNQVGHLFIAIILILGLLLVFYNLGRIQEILANKDRYYVRFQTIEKYHH</sequence>
<organism evidence="2 3">
    <name type="scientific">Streptococcus hyointestinalis</name>
    <dbReference type="NCBI Taxonomy" id="1337"/>
    <lineage>
        <taxon>Bacteria</taxon>
        <taxon>Bacillati</taxon>
        <taxon>Bacillota</taxon>
        <taxon>Bacilli</taxon>
        <taxon>Lactobacillales</taxon>
        <taxon>Streptococcaceae</taxon>
        <taxon>Streptococcus</taxon>
    </lineage>
</organism>
<feature type="transmembrane region" description="Helical" evidence="1">
    <location>
        <begin position="34"/>
        <end position="51"/>
    </location>
</feature>
<feature type="transmembrane region" description="Helical" evidence="1">
    <location>
        <begin position="96"/>
        <end position="116"/>
    </location>
</feature>
<dbReference type="EMBL" id="UHFN01000007">
    <property type="protein sequence ID" value="SUN60674.1"/>
    <property type="molecule type" value="Genomic_DNA"/>
</dbReference>
<keyword evidence="1" id="KW-1133">Transmembrane helix</keyword>
<reference evidence="2 3" key="1">
    <citation type="submission" date="2018-06" db="EMBL/GenBank/DDBJ databases">
        <authorList>
            <consortium name="Pathogen Informatics"/>
            <person name="Doyle S."/>
        </authorList>
    </citation>
    <scope>NUCLEOTIDE SEQUENCE [LARGE SCALE GENOMIC DNA]</scope>
    <source>
        <strain evidence="2 3">NCTC12224</strain>
    </source>
</reference>
<proteinExistence type="predicted"/>
<evidence type="ECO:0000256" key="1">
    <source>
        <dbReference type="SAM" id="Phobius"/>
    </source>
</evidence>
<keyword evidence="1" id="KW-0472">Membrane</keyword>
<gene>
    <name evidence="2" type="ORF">NCTC12224_01014</name>
</gene>
<dbReference type="OrthoDB" id="2222383at2"/>
<feature type="transmembrane region" description="Helical" evidence="1">
    <location>
        <begin position="57"/>
        <end position="76"/>
    </location>
</feature>
<accession>A0A380K7N8</accession>
<dbReference type="AlphaFoldDB" id="A0A380K7N8"/>
<name>A0A380K7N8_9STRE</name>
<evidence type="ECO:0000313" key="2">
    <source>
        <dbReference type="EMBL" id="SUN60674.1"/>
    </source>
</evidence>
<evidence type="ECO:0000313" key="3">
    <source>
        <dbReference type="Proteomes" id="UP000254924"/>
    </source>
</evidence>
<keyword evidence="1" id="KW-0812">Transmembrane</keyword>
<feature type="transmembrane region" description="Helical" evidence="1">
    <location>
        <begin position="128"/>
        <end position="148"/>
    </location>
</feature>